<dbReference type="Pfam" id="PF00534">
    <property type="entry name" value="Glycos_transf_1"/>
    <property type="match status" value="1"/>
</dbReference>
<evidence type="ECO:0000313" key="4">
    <source>
        <dbReference type="Proteomes" id="UP000628448"/>
    </source>
</evidence>
<dbReference type="PANTHER" id="PTHR45947:SF3">
    <property type="entry name" value="SULFOQUINOVOSYL TRANSFERASE SQD2"/>
    <property type="match status" value="1"/>
</dbReference>
<proteinExistence type="predicted"/>
<dbReference type="EMBL" id="JADWYR010000001">
    <property type="protein sequence ID" value="MBG9375728.1"/>
    <property type="molecule type" value="Genomic_DNA"/>
</dbReference>
<dbReference type="InterPro" id="IPR028098">
    <property type="entry name" value="Glyco_trans_4-like_N"/>
</dbReference>
<sequence length="362" mass="40208">MVVYGEKEPDEKEALHLIRNETGITFKKVKALKKSINVLADIAAYRQLSAIIKQQQCAVVHTHGSKSGLLGRLAAYSNSVPCIIHTFHGHVFHSYYNRFVSSCIIRFERLMARITTSIIAISAEQHNELLNIYKIAGKAKIKTIPVGINNNPEMHSDEKAVMLLASLPDNTTKIGFIGRLAPIKNPDFFTAVISAFTSASKWPATFFIIGDGEEKSRFQNLLTQRNISWCNASAYNPAAVVVFTSWILNITEALKKLDIVMLTSKNEGTPLSLIEAQFYGKPVISTDAGGAKDTFIHNETGFLVPQNDVETYVEKLVLLAEDTELRKRMGAKASAFAEANFSKKAEVENIRQLYHTCINNSK</sequence>
<comment type="caution">
    <text evidence="3">The sequence shown here is derived from an EMBL/GenBank/DDBJ whole genome shotgun (WGS) entry which is preliminary data.</text>
</comment>
<evidence type="ECO:0000313" key="3">
    <source>
        <dbReference type="EMBL" id="MBG9375728.1"/>
    </source>
</evidence>
<gene>
    <name evidence="3" type="ORF">I5907_05750</name>
</gene>
<dbReference type="AlphaFoldDB" id="A0A931E643"/>
<dbReference type="Proteomes" id="UP000628448">
    <property type="component" value="Unassembled WGS sequence"/>
</dbReference>
<accession>A0A931E643</accession>
<dbReference type="Pfam" id="PF13439">
    <property type="entry name" value="Glyco_transf_4"/>
    <property type="match status" value="1"/>
</dbReference>
<dbReference type="Gene3D" id="3.40.50.2000">
    <property type="entry name" value="Glycogen Phosphorylase B"/>
    <property type="match status" value="2"/>
</dbReference>
<keyword evidence="4" id="KW-1185">Reference proteome</keyword>
<reference evidence="3" key="1">
    <citation type="submission" date="2020-11" db="EMBL/GenBank/DDBJ databases">
        <title>Bacterial whole genome sequence for Panacibacter sp. DH6.</title>
        <authorList>
            <person name="Le V."/>
            <person name="Ko S."/>
            <person name="Ahn C.-Y."/>
            <person name="Oh H.-M."/>
        </authorList>
    </citation>
    <scope>NUCLEOTIDE SEQUENCE</scope>
    <source>
        <strain evidence="3">DH6</strain>
    </source>
</reference>
<organism evidence="3 4">
    <name type="scientific">Panacibacter microcysteis</name>
    <dbReference type="NCBI Taxonomy" id="2793269"/>
    <lineage>
        <taxon>Bacteria</taxon>
        <taxon>Pseudomonadati</taxon>
        <taxon>Bacteroidota</taxon>
        <taxon>Chitinophagia</taxon>
        <taxon>Chitinophagales</taxon>
        <taxon>Chitinophagaceae</taxon>
        <taxon>Panacibacter</taxon>
    </lineage>
</organism>
<evidence type="ECO:0000259" key="2">
    <source>
        <dbReference type="Pfam" id="PF13439"/>
    </source>
</evidence>
<feature type="domain" description="Glycosyl transferase family 1" evidence="1">
    <location>
        <begin position="168"/>
        <end position="333"/>
    </location>
</feature>
<dbReference type="GO" id="GO:0016758">
    <property type="term" value="F:hexosyltransferase activity"/>
    <property type="evidence" value="ECO:0007669"/>
    <property type="project" value="TreeGrafter"/>
</dbReference>
<dbReference type="PANTHER" id="PTHR45947">
    <property type="entry name" value="SULFOQUINOVOSYL TRANSFERASE SQD2"/>
    <property type="match status" value="1"/>
</dbReference>
<evidence type="ECO:0000259" key="1">
    <source>
        <dbReference type="Pfam" id="PF00534"/>
    </source>
</evidence>
<protein>
    <submittedName>
        <fullName evidence="3">Glycosyltransferase</fullName>
    </submittedName>
</protein>
<dbReference type="SUPFAM" id="SSF53756">
    <property type="entry name" value="UDP-Glycosyltransferase/glycogen phosphorylase"/>
    <property type="match status" value="1"/>
</dbReference>
<dbReference type="InterPro" id="IPR050194">
    <property type="entry name" value="Glycosyltransferase_grp1"/>
</dbReference>
<feature type="domain" description="Glycosyltransferase subfamily 4-like N-terminal" evidence="2">
    <location>
        <begin position="37"/>
        <end position="149"/>
    </location>
</feature>
<name>A0A931E643_9BACT</name>
<dbReference type="InterPro" id="IPR001296">
    <property type="entry name" value="Glyco_trans_1"/>
</dbReference>